<accession>A0A8K1FML6</accession>
<dbReference type="OrthoDB" id="96557at2759"/>
<evidence type="ECO:0000313" key="3">
    <source>
        <dbReference type="EMBL" id="TMW64997.1"/>
    </source>
</evidence>
<sequence>MKVATADPVVLRIRNDSRDLDSSEATQQGTKGQLEAKGDADEKVLRRRLQYKLHQRRHRAKQKEKTLALEKEVAELSEDVARLQDKCTVLKSRNMFGSRGLGAGAPAKVVMEYFRQYEHGYSHARCNTQEEFLRSVMLNNVNGPDYHGLTTVLSQWQLYGSYFLSTKYTTQTVEVSTIADLTIVVVNAVIDIRPRREGLLKLCPSLLGNEEAIQEVLGNPISIPGKYRFTFEEDGLISWFGADLDFVNGLKSTFGSLEKVALFMQDAQISFSTGQIQSESADAITNPRLNVDFLLS</sequence>
<proteinExistence type="predicted"/>
<feature type="region of interest" description="Disordered" evidence="2">
    <location>
        <begin position="14"/>
        <end position="39"/>
    </location>
</feature>
<evidence type="ECO:0000313" key="4">
    <source>
        <dbReference type="Proteomes" id="UP000794436"/>
    </source>
</evidence>
<dbReference type="AlphaFoldDB" id="A0A8K1FML6"/>
<comment type="caution">
    <text evidence="3">The sequence shown here is derived from an EMBL/GenBank/DDBJ whole genome shotgun (WGS) entry which is preliminary data.</text>
</comment>
<organism evidence="3 4">
    <name type="scientific">Pythium oligandrum</name>
    <name type="common">Mycoparasitic fungus</name>
    <dbReference type="NCBI Taxonomy" id="41045"/>
    <lineage>
        <taxon>Eukaryota</taxon>
        <taxon>Sar</taxon>
        <taxon>Stramenopiles</taxon>
        <taxon>Oomycota</taxon>
        <taxon>Peronosporomycetes</taxon>
        <taxon>Pythiales</taxon>
        <taxon>Pythiaceae</taxon>
        <taxon>Pythium</taxon>
    </lineage>
</organism>
<evidence type="ECO:0000256" key="1">
    <source>
        <dbReference type="SAM" id="Coils"/>
    </source>
</evidence>
<dbReference type="Proteomes" id="UP000794436">
    <property type="component" value="Unassembled WGS sequence"/>
</dbReference>
<dbReference type="EMBL" id="SPLM01000038">
    <property type="protein sequence ID" value="TMW64997.1"/>
    <property type="molecule type" value="Genomic_DNA"/>
</dbReference>
<reference evidence="3" key="1">
    <citation type="submission" date="2019-03" db="EMBL/GenBank/DDBJ databases">
        <title>Long read genome sequence of the mycoparasitic Pythium oligandrum ATCC 38472 isolated from sugarbeet rhizosphere.</title>
        <authorList>
            <person name="Gaulin E."/>
        </authorList>
    </citation>
    <scope>NUCLEOTIDE SEQUENCE</scope>
    <source>
        <strain evidence="3">ATCC 38472_TT</strain>
    </source>
</reference>
<feature type="coiled-coil region" evidence="1">
    <location>
        <begin position="59"/>
        <end position="93"/>
    </location>
</feature>
<keyword evidence="1" id="KW-0175">Coiled coil</keyword>
<dbReference type="CDD" id="cd14686">
    <property type="entry name" value="bZIP"/>
    <property type="match status" value="1"/>
</dbReference>
<evidence type="ECO:0000256" key="2">
    <source>
        <dbReference type="SAM" id="MobiDB-lite"/>
    </source>
</evidence>
<evidence type="ECO:0008006" key="5">
    <source>
        <dbReference type="Google" id="ProtNLM"/>
    </source>
</evidence>
<protein>
    <recommendedName>
        <fullName evidence="5">BZIP domain-containing protein</fullName>
    </recommendedName>
</protein>
<gene>
    <name evidence="3" type="ORF">Poli38472_009164</name>
</gene>
<keyword evidence="4" id="KW-1185">Reference proteome</keyword>
<name>A0A8K1FML6_PYTOL</name>